<dbReference type="Proteomes" id="UP000221011">
    <property type="component" value="Chromosome"/>
</dbReference>
<evidence type="ECO:0000313" key="3">
    <source>
        <dbReference type="Proteomes" id="UP000221011"/>
    </source>
</evidence>
<sequence length="199" mass="22108">MPGPTSRRDFQALQNGQFVDDGGQVHDLVPSSVIASVPAAREAAERYGREVRFDFLDDRAVLHMLYRRSEDTGKAGVLGCLFALPVFIFGAGAWPFWDLVAVDKPRSFQIAFLVGDAVIVVGLLVALYLLRRRSLLDETNRNMRCRARLYRKIVVIARNGGADVPSLYPHYGMYITSRKFFPEAPEHPAPALSEGNGLT</sequence>
<accession>A0A291QDV3</accession>
<dbReference type="KEGG" id="sfk:KY5_4659c"/>
<dbReference type="AlphaFoldDB" id="A0A291QDV3"/>
<dbReference type="EMBL" id="CP022685">
    <property type="protein sequence ID" value="ATL29677.1"/>
    <property type="molecule type" value="Genomic_DNA"/>
</dbReference>
<name>A0A291QDV3_9ACTN</name>
<feature type="transmembrane region" description="Helical" evidence="1">
    <location>
        <begin position="109"/>
        <end position="130"/>
    </location>
</feature>
<keyword evidence="1" id="KW-1133">Transmembrane helix</keyword>
<reference evidence="2 3" key="1">
    <citation type="submission" date="2017-08" db="EMBL/GenBank/DDBJ databases">
        <title>Complete Genome Sequence of Streptomyces formicae KY5, the formicamycin producer.</title>
        <authorList>
            <person name="Holmes N.A."/>
            <person name="Devine R."/>
            <person name="Qin Z."/>
            <person name="Seipke R.F."/>
            <person name="Wilkinson B."/>
            <person name="Hutchings M.I."/>
        </authorList>
    </citation>
    <scope>NUCLEOTIDE SEQUENCE [LARGE SCALE GENOMIC DNA]</scope>
    <source>
        <strain evidence="2 3">KY5</strain>
    </source>
</reference>
<gene>
    <name evidence="2" type="ORF">KY5_4659c</name>
</gene>
<evidence type="ECO:0000256" key="1">
    <source>
        <dbReference type="SAM" id="Phobius"/>
    </source>
</evidence>
<proteinExistence type="predicted"/>
<keyword evidence="1" id="KW-0472">Membrane</keyword>
<keyword evidence="3" id="KW-1185">Reference proteome</keyword>
<protein>
    <submittedName>
        <fullName evidence="2">Putative integral membrane protein</fullName>
    </submittedName>
</protein>
<keyword evidence="1" id="KW-0812">Transmembrane</keyword>
<dbReference type="RefSeq" id="WP_098244138.1">
    <property type="nucleotide sequence ID" value="NZ_CP022685.1"/>
</dbReference>
<evidence type="ECO:0000313" key="2">
    <source>
        <dbReference type="EMBL" id="ATL29677.1"/>
    </source>
</evidence>
<feature type="transmembrane region" description="Helical" evidence="1">
    <location>
        <begin position="75"/>
        <end position="97"/>
    </location>
</feature>
<organism evidence="2 3">
    <name type="scientific">Streptomyces formicae</name>
    <dbReference type="NCBI Taxonomy" id="1616117"/>
    <lineage>
        <taxon>Bacteria</taxon>
        <taxon>Bacillati</taxon>
        <taxon>Actinomycetota</taxon>
        <taxon>Actinomycetes</taxon>
        <taxon>Kitasatosporales</taxon>
        <taxon>Streptomycetaceae</taxon>
        <taxon>Streptomyces</taxon>
    </lineage>
</organism>